<name>A0A239J4V1_9ACTN</name>
<gene>
    <name evidence="3" type="ORF">SAMN05421812_102718</name>
</gene>
<dbReference type="PROSITE" id="PS51257">
    <property type="entry name" value="PROKAR_LIPOPROTEIN"/>
    <property type="match status" value="1"/>
</dbReference>
<feature type="chain" id="PRO_5012467030" evidence="1">
    <location>
        <begin position="25"/>
        <end position="184"/>
    </location>
</feature>
<accession>A0A239J4V1</accession>
<dbReference type="InterPro" id="IPR006311">
    <property type="entry name" value="TAT_signal"/>
</dbReference>
<organism evidence="3 4">
    <name type="scientific">Asanoa hainanensis</name>
    <dbReference type="NCBI Taxonomy" id="560556"/>
    <lineage>
        <taxon>Bacteria</taxon>
        <taxon>Bacillati</taxon>
        <taxon>Actinomycetota</taxon>
        <taxon>Actinomycetes</taxon>
        <taxon>Micromonosporales</taxon>
        <taxon>Micromonosporaceae</taxon>
        <taxon>Asanoa</taxon>
    </lineage>
</organism>
<dbReference type="Pfam" id="PF03713">
    <property type="entry name" value="DUF305"/>
    <property type="match status" value="1"/>
</dbReference>
<evidence type="ECO:0000313" key="4">
    <source>
        <dbReference type="Proteomes" id="UP000198362"/>
    </source>
</evidence>
<dbReference type="InterPro" id="IPR012347">
    <property type="entry name" value="Ferritin-like"/>
</dbReference>
<dbReference type="PANTHER" id="PTHR36933">
    <property type="entry name" value="SLL0788 PROTEIN"/>
    <property type="match status" value="1"/>
</dbReference>
<protein>
    <submittedName>
        <fullName evidence="3">Uncharacterized conserved protein, DUF305 family</fullName>
    </submittedName>
</protein>
<dbReference type="Proteomes" id="UP000198362">
    <property type="component" value="Unassembled WGS sequence"/>
</dbReference>
<reference evidence="3 4" key="1">
    <citation type="submission" date="2017-06" db="EMBL/GenBank/DDBJ databases">
        <authorList>
            <person name="Kim H.J."/>
            <person name="Triplett B.A."/>
        </authorList>
    </citation>
    <scope>NUCLEOTIDE SEQUENCE [LARGE SCALE GENOMIC DNA]</scope>
    <source>
        <strain evidence="3 4">CGMCC 4.5593</strain>
    </source>
</reference>
<dbReference type="Gene3D" id="1.20.1260.10">
    <property type="match status" value="1"/>
</dbReference>
<dbReference type="RefSeq" id="WP_179266084.1">
    <property type="nucleotide sequence ID" value="NZ_FZPH01000002.1"/>
</dbReference>
<feature type="domain" description="DUF305" evidence="2">
    <location>
        <begin position="37"/>
        <end position="182"/>
    </location>
</feature>
<keyword evidence="4" id="KW-1185">Reference proteome</keyword>
<sequence length="184" mass="19471">MTGRRAFLAAVLLLVAGCAGPAPAAPAPPPPSYNDTDVMFLQMMLAHHEPAAKLLTLGEKQATRPEVRAAATELSAAQAAETTTIRDRLAGWDEPLVSTAHAGLHEAHGGLPLLDDAELLRLAGLTGAEFDSTFLTMLIGHQHGAVELARMETTSGIDPPTRELAARTDETVRAQIQKLLRMVG</sequence>
<dbReference type="InterPro" id="IPR005183">
    <property type="entry name" value="DUF305_CopM-like"/>
</dbReference>
<feature type="signal peptide" evidence="1">
    <location>
        <begin position="1"/>
        <end position="24"/>
    </location>
</feature>
<proteinExistence type="predicted"/>
<evidence type="ECO:0000259" key="2">
    <source>
        <dbReference type="Pfam" id="PF03713"/>
    </source>
</evidence>
<evidence type="ECO:0000313" key="3">
    <source>
        <dbReference type="EMBL" id="SNT00702.1"/>
    </source>
</evidence>
<dbReference type="PROSITE" id="PS51318">
    <property type="entry name" value="TAT"/>
    <property type="match status" value="1"/>
</dbReference>
<evidence type="ECO:0000256" key="1">
    <source>
        <dbReference type="SAM" id="SignalP"/>
    </source>
</evidence>
<dbReference type="AlphaFoldDB" id="A0A239J4V1"/>
<keyword evidence="1" id="KW-0732">Signal</keyword>
<dbReference type="PANTHER" id="PTHR36933:SF1">
    <property type="entry name" value="SLL0788 PROTEIN"/>
    <property type="match status" value="1"/>
</dbReference>
<dbReference type="EMBL" id="FZPH01000002">
    <property type="protein sequence ID" value="SNT00702.1"/>
    <property type="molecule type" value="Genomic_DNA"/>
</dbReference>